<evidence type="ECO:0000313" key="11">
    <source>
        <dbReference type="EMBL" id="MEW9808013.1"/>
    </source>
</evidence>
<evidence type="ECO:0000256" key="4">
    <source>
        <dbReference type="ARBA" id="ARBA00022692"/>
    </source>
</evidence>
<evidence type="ECO:0000256" key="3">
    <source>
        <dbReference type="ARBA" id="ARBA00022448"/>
    </source>
</evidence>
<dbReference type="Pfam" id="PF01769">
    <property type="entry name" value="MgtE"/>
    <property type="match status" value="1"/>
</dbReference>
<comment type="similarity">
    <text evidence="2">Belongs to the SLC41A transporter family.</text>
</comment>
<accession>A0ABV3R4C7</accession>
<feature type="domain" description="CBS" evidence="10">
    <location>
        <begin position="79"/>
        <end position="141"/>
    </location>
</feature>
<dbReference type="RefSeq" id="WP_367725216.1">
    <property type="nucleotide sequence ID" value="NZ_JBFOCH010000010.1"/>
</dbReference>
<evidence type="ECO:0000256" key="7">
    <source>
        <dbReference type="ARBA" id="ARBA00023136"/>
    </source>
</evidence>
<dbReference type="InterPro" id="IPR006667">
    <property type="entry name" value="SLC41_membr_dom"/>
</dbReference>
<keyword evidence="4 9" id="KW-0812">Transmembrane</keyword>
<feature type="transmembrane region" description="Helical" evidence="9">
    <location>
        <begin position="330"/>
        <end position="356"/>
    </location>
</feature>
<evidence type="ECO:0000256" key="8">
    <source>
        <dbReference type="PROSITE-ProRule" id="PRU00703"/>
    </source>
</evidence>
<keyword evidence="8" id="KW-0129">CBS domain</keyword>
<dbReference type="Gene3D" id="3.10.580.10">
    <property type="entry name" value="CBS-domain"/>
    <property type="match status" value="1"/>
</dbReference>
<organism evidence="11 12">
    <name type="scientific">Mesorhizobium marinum</name>
    <dbReference type="NCBI Taxonomy" id="3228790"/>
    <lineage>
        <taxon>Bacteria</taxon>
        <taxon>Pseudomonadati</taxon>
        <taxon>Pseudomonadota</taxon>
        <taxon>Alphaproteobacteria</taxon>
        <taxon>Hyphomicrobiales</taxon>
        <taxon>Phyllobacteriaceae</taxon>
        <taxon>Mesorhizobium</taxon>
    </lineage>
</organism>
<dbReference type="SUPFAM" id="SSF161093">
    <property type="entry name" value="MgtE membrane domain-like"/>
    <property type="match status" value="1"/>
</dbReference>
<protein>
    <submittedName>
        <fullName evidence="11">Magnesium transporter</fullName>
    </submittedName>
</protein>
<feature type="transmembrane region" description="Helical" evidence="9">
    <location>
        <begin position="368"/>
        <end position="391"/>
    </location>
</feature>
<comment type="subcellular location">
    <subcellularLocation>
        <location evidence="1">Membrane</location>
        <topology evidence="1">Multi-pass membrane protein</topology>
    </subcellularLocation>
</comment>
<dbReference type="Gene3D" id="1.10.357.20">
    <property type="entry name" value="SLC41 divalent cation transporters, integral membrane domain"/>
    <property type="match status" value="1"/>
</dbReference>
<evidence type="ECO:0000259" key="10">
    <source>
        <dbReference type="PROSITE" id="PS51371"/>
    </source>
</evidence>
<evidence type="ECO:0000256" key="6">
    <source>
        <dbReference type="ARBA" id="ARBA00022989"/>
    </source>
</evidence>
<evidence type="ECO:0000256" key="9">
    <source>
        <dbReference type="SAM" id="Phobius"/>
    </source>
</evidence>
<dbReference type="PROSITE" id="PS51371">
    <property type="entry name" value="CBS"/>
    <property type="match status" value="1"/>
</dbReference>
<keyword evidence="5" id="KW-0460">Magnesium</keyword>
<sequence>MSGQHDEDLAALVRALRARVPMDAADMLAKESPERIAEVLAELPLVLANHIKAYLPPELRSQASEALSDIVENTVGEIMEPALAVLPQTMTVVEAIAYLRNHETPRQITYLYVTDAEERLVGLTVIRDLLLADAEETLGDVMLPEPFALRPDMELAVADKAAIHRHYPVYPVVDADRRVIGIVRGWRLFERQAIEISAQSGQMVGVAKEERLYTGIWTAFKMRHPWLQVNLLTAFAAGFVVSLFEGTISQIVALAAFLPILAGQSGNTGCQALAITLRGITLGDLNHHSVGKLITKELALGAMNGALTGVVAGLAMYWTAGGSAQEAVTLGFVILLAMIGACMASGLFGVLVPLTLRRLGADPCTASSIFLTTGTDIAGMGLMLGLATLLVL</sequence>
<evidence type="ECO:0000256" key="5">
    <source>
        <dbReference type="ARBA" id="ARBA00022842"/>
    </source>
</evidence>
<dbReference type="PANTHER" id="PTHR41394">
    <property type="entry name" value="MAGNESIUM TRANSPORTER MGTE"/>
    <property type="match status" value="1"/>
</dbReference>
<gene>
    <name evidence="11" type="ORF">ABUE31_18660</name>
</gene>
<dbReference type="Pfam" id="PF00571">
    <property type="entry name" value="CBS"/>
    <property type="match status" value="2"/>
</dbReference>
<feature type="transmembrane region" description="Helical" evidence="9">
    <location>
        <begin position="226"/>
        <end position="244"/>
    </location>
</feature>
<dbReference type="SUPFAM" id="SSF54631">
    <property type="entry name" value="CBS-domain pair"/>
    <property type="match status" value="1"/>
</dbReference>
<evidence type="ECO:0000256" key="1">
    <source>
        <dbReference type="ARBA" id="ARBA00004141"/>
    </source>
</evidence>
<dbReference type="InterPro" id="IPR046342">
    <property type="entry name" value="CBS_dom_sf"/>
</dbReference>
<reference evidence="11 12" key="1">
    <citation type="submission" date="2024-06" db="EMBL/GenBank/DDBJ databases">
        <authorList>
            <person name="Tuo L."/>
        </authorList>
    </citation>
    <scope>NUCLEOTIDE SEQUENCE [LARGE SCALE GENOMIC DNA]</scope>
    <source>
        <strain evidence="11 12">ZMM04-5</strain>
    </source>
</reference>
<keyword evidence="12" id="KW-1185">Reference proteome</keyword>
<dbReference type="Proteomes" id="UP001556196">
    <property type="component" value="Unassembled WGS sequence"/>
</dbReference>
<dbReference type="PANTHER" id="PTHR41394:SF5">
    <property type="entry name" value="SLC41A_MGTE INTEGRAL MEMBRANE DOMAIN-CONTAINING PROTEIN"/>
    <property type="match status" value="1"/>
</dbReference>
<dbReference type="InterPro" id="IPR000644">
    <property type="entry name" value="CBS_dom"/>
</dbReference>
<name>A0ABV3R4C7_9HYPH</name>
<evidence type="ECO:0000313" key="12">
    <source>
        <dbReference type="Proteomes" id="UP001556196"/>
    </source>
</evidence>
<keyword evidence="7 9" id="KW-0472">Membrane</keyword>
<keyword evidence="6 9" id="KW-1133">Transmembrane helix</keyword>
<proteinExistence type="inferred from homology"/>
<dbReference type="EMBL" id="JBFOCI010000006">
    <property type="protein sequence ID" value="MEW9808013.1"/>
    <property type="molecule type" value="Genomic_DNA"/>
</dbReference>
<feature type="transmembrane region" description="Helical" evidence="9">
    <location>
        <begin position="298"/>
        <end position="318"/>
    </location>
</feature>
<comment type="caution">
    <text evidence="11">The sequence shown here is derived from an EMBL/GenBank/DDBJ whole genome shotgun (WGS) entry which is preliminary data.</text>
</comment>
<evidence type="ECO:0000256" key="2">
    <source>
        <dbReference type="ARBA" id="ARBA00009749"/>
    </source>
</evidence>
<keyword evidence="3" id="KW-0813">Transport</keyword>
<dbReference type="InterPro" id="IPR036739">
    <property type="entry name" value="SLC41_membr_dom_sf"/>
</dbReference>